<name>A0ABZ2C459_9PROT</name>
<dbReference type="InterPro" id="IPR037118">
    <property type="entry name" value="Val-tRNA_synth_C_sf"/>
</dbReference>
<keyword evidence="5 9" id="KW-0378">Hydrolase</keyword>
<comment type="subcellular location">
    <subcellularLocation>
        <location evidence="9">Cytoplasm</location>
    </subcellularLocation>
    <text evidence="9">Associates with ribosomes.</text>
</comment>
<keyword evidence="7 9" id="KW-0238">DNA-binding</keyword>
<dbReference type="PROSITE" id="PS50893">
    <property type="entry name" value="ABC_TRANSPORTER_2"/>
    <property type="match status" value="2"/>
</dbReference>
<dbReference type="Pfam" id="PF16326">
    <property type="entry name" value="ABC_tran_CTD"/>
    <property type="match status" value="1"/>
</dbReference>
<evidence type="ECO:0000256" key="8">
    <source>
        <dbReference type="ARBA" id="ARBA00023204"/>
    </source>
</evidence>
<dbReference type="InterPro" id="IPR043686">
    <property type="entry name" value="Uup"/>
</dbReference>
<dbReference type="PANTHER" id="PTHR42855">
    <property type="entry name" value="ABC TRANSPORTER ATP-BINDING SUBUNIT"/>
    <property type="match status" value="1"/>
</dbReference>
<dbReference type="HAMAP" id="MF_00848">
    <property type="entry name" value="Uup"/>
    <property type="match status" value="1"/>
</dbReference>
<dbReference type="InterPro" id="IPR027417">
    <property type="entry name" value="P-loop_NTPase"/>
</dbReference>
<dbReference type="EC" id="3.6.1.-" evidence="9"/>
<evidence type="ECO:0000256" key="7">
    <source>
        <dbReference type="ARBA" id="ARBA00023125"/>
    </source>
</evidence>
<feature type="domain" description="ABC transporter" evidence="10">
    <location>
        <begin position="285"/>
        <end position="506"/>
    </location>
</feature>
<keyword evidence="4 9" id="KW-0227">DNA damage</keyword>
<comment type="catalytic activity">
    <reaction evidence="9">
        <text>ATP + H2O = ADP + phosphate + H(+)</text>
        <dbReference type="Rhea" id="RHEA:13065"/>
        <dbReference type="ChEBI" id="CHEBI:15377"/>
        <dbReference type="ChEBI" id="CHEBI:15378"/>
        <dbReference type="ChEBI" id="CHEBI:30616"/>
        <dbReference type="ChEBI" id="CHEBI:43474"/>
        <dbReference type="ChEBI" id="CHEBI:456216"/>
    </reaction>
</comment>
<evidence type="ECO:0000256" key="6">
    <source>
        <dbReference type="ARBA" id="ARBA00022840"/>
    </source>
</evidence>
<reference evidence="11 12" key="1">
    <citation type="journal article" date="2024" name="Environ. Microbiol.">
        <title>Novel evolutionary insights on the interactions of the Holosporales (Alphaproteobacteria) with eukaryotic hosts from comparative genomics.</title>
        <authorList>
            <person name="Giovannini M."/>
            <person name="Petroni G."/>
            <person name="Castelli M."/>
        </authorList>
    </citation>
    <scope>NUCLEOTIDE SEQUENCE [LARGE SCALE GENOMIC DNA]</scope>
    <source>
        <strain evidence="11 12">US_Bl 15I1</strain>
    </source>
</reference>
<gene>
    <name evidence="9" type="primary">uup</name>
    <name evidence="11" type="ORF">Bealeia1_01425</name>
</gene>
<dbReference type="InterPro" id="IPR003439">
    <property type="entry name" value="ABC_transporter-like_ATP-bd"/>
</dbReference>
<dbReference type="PROSITE" id="PS00211">
    <property type="entry name" value="ABC_TRANSPORTER_1"/>
    <property type="match status" value="2"/>
</dbReference>
<dbReference type="SUPFAM" id="SSF52540">
    <property type="entry name" value="P-loop containing nucleoside triphosphate hydrolases"/>
    <property type="match status" value="2"/>
</dbReference>
<dbReference type="CDD" id="cd03221">
    <property type="entry name" value="ABCF_EF-3"/>
    <property type="match status" value="2"/>
</dbReference>
<dbReference type="Gene3D" id="3.40.50.300">
    <property type="entry name" value="P-loop containing nucleotide triphosphate hydrolases"/>
    <property type="match status" value="2"/>
</dbReference>
<comment type="similarity">
    <text evidence="9">Belongs to the ABC transporter superfamily. ABCF family. Uup subfamily.</text>
</comment>
<feature type="binding site" evidence="9">
    <location>
        <begin position="317"/>
        <end position="324"/>
    </location>
    <ligand>
        <name>ATP</name>
        <dbReference type="ChEBI" id="CHEBI:30616"/>
        <label>2</label>
    </ligand>
</feature>
<dbReference type="EMBL" id="CP133270">
    <property type="protein sequence ID" value="WVX67227.1"/>
    <property type="molecule type" value="Genomic_DNA"/>
</dbReference>
<comment type="function">
    <text evidence="9">Probably plays a role in ribosome assembly or function. May be involved in resolution of branched DNA intermediates that result from template switching in postreplication gaps. Binds DNA and has ATPase activity.</text>
</comment>
<protein>
    <recommendedName>
        <fullName evidence="9">ATP-binding protein Uup</fullName>
        <ecNumber evidence="9">3.6.1.-</ecNumber>
    </recommendedName>
</protein>
<dbReference type="InterPro" id="IPR051309">
    <property type="entry name" value="ABCF_ATPase"/>
</dbReference>
<feature type="domain" description="ABC transporter" evidence="10">
    <location>
        <begin position="8"/>
        <end position="218"/>
    </location>
</feature>
<evidence type="ECO:0000256" key="1">
    <source>
        <dbReference type="ARBA" id="ARBA00022490"/>
    </source>
</evidence>
<dbReference type="Proteomes" id="UP001330434">
    <property type="component" value="Chromosome"/>
</dbReference>
<evidence type="ECO:0000313" key="12">
    <source>
        <dbReference type="Proteomes" id="UP001330434"/>
    </source>
</evidence>
<organism evidence="11 12">
    <name type="scientific">Candidatus Bealeia paramacronuclearis</name>
    <dbReference type="NCBI Taxonomy" id="1921001"/>
    <lineage>
        <taxon>Bacteria</taxon>
        <taxon>Pseudomonadati</taxon>
        <taxon>Pseudomonadota</taxon>
        <taxon>Alphaproteobacteria</taxon>
        <taxon>Holosporales</taxon>
        <taxon>Holosporaceae</taxon>
        <taxon>Candidatus Bealeia</taxon>
    </lineage>
</organism>
<dbReference type="InterPro" id="IPR003593">
    <property type="entry name" value="AAA+_ATPase"/>
</dbReference>
<dbReference type="PANTHER" id="PTHR42855:SF1">
    <property type="entry name" value="ABC TRANSPORTER DOMAIN-CONTAINING PROTEIN"/>
    <property type="match status" value="1"/>
</dbReference>
<keyword evidence="2 9" id="KW-0677">Repeat</keyword>
<keyword evidence="8 9" id="KW-0234">DNA repair</keyword>
<dbReference type="Pfam" id="PF00005">
    <property type="entry name" value="ABC_tran"/>
    <property type="match status" value="2"/>
</dbReference>
<keyword evidence="12" id="KW-1185">Reference proteome</keyword>
<dbReference type="InterPro" id="IPR032524">
    <property type="entry name" value="ABC_tran_C"/>
</dbReference>
<dbReference type="RefSeq" id="WP_338453486.1">
    <property type="nucleotide sequence ID" value="NZ_CP133270.1"/>
</dbReference>
<dbReference type="InterPro" id="IPR017871">
    <property type="entry name" value="ABC_transporter-like_CS"/>
</dbReference>
<sequence>MTVTPPLLTLNEAFVTFGGAPILDHISLSIFPRDRVALVGRNGSGKSTLLKALSGRIELDGGERHAKPNLKIGILDQSLAPPFDMSILDFLKQEVGKKLEPHILEEALSHLEIDPEKNLATLSGGESRRVMMAKALVGRPDILLLDEPTNHLDLKTIEWMEENLTHYPGAILIISHDRAFLKKLSKRTFWLDRGQLRILEKNFSHFEEWADGILEVEARGQEKLSLKIAQEMEWLHKGVTARRKRNMGRLRNLMELRKEKRQHQGPQGGVAFTSQDSPIGSKLVVETKHVFKSYEERPIIKDLSCRIMRGDRIGILGPNGAGKTTLLKLLTGQISPDQGHIRRAKNLEIAIFDQTQAALNLDLNAWQTLCEQGGDQIFVQGEPRHVMGYLQDFLFDRKKALTPLRNLSGGERNRLLLAKILAKPSNFLILDEPTNDLDMETLDLLEEYLSDYPGTLLLVSHDRDFLDRITTHILAFEGQGHVQMYVGGYTDYALQRTNATPLKPEKKNSQPAPEKPKVQVKLTYNEARELSLLPDEIEALYAQVQKLEEQLSDPTFFTRSPQDFERTTTLLEKHRTTLHLKEERWLELLSKEEDLERGKV</sequence>
<evidence type="ECO:0000256" key="9">
    <source>
        <dbReference type="HAMAP-Rule" id="MF_00848"/>
    </source>
</evidence>
<evidence type="ECO:0000256" key="5">
    <source>
        <dbReference type="ARBA" id="ARBA00022801"/>
    </source>
</evidence>
<accession>A0ABZ2C459</accession>
<dbReference type="Gene3D" id="1.10.287.380">
    <property type="entry name" value="Valyl-tRNA synthetase, C-terminal domain"/>
    <property type="match status" value="1"/>
</dbReference>
<proteinExistence type="inferred from homology"/>
<keyword evidence="1 9" id="KW-0963">Cytoplasm</keyword>
<keyword evidence="3 9" id="KW-0547">Nucleotide-binding</keyword>
<evidence type="ECO:0000259" key="10">
    <source>
        <dbReference type="PROSITE" id="PS50893"/>
    </source>
</evidence>
<feature type="binding site" evidence="9">
    <location>
        <begin position="40"/>
        <end position="47"/>
    </location>
    <ligand>
        <name>ATP</name>
        <dbReference type="ChEBI" id="CHEBI:30616"/>
        <label>1</label>
    </ligand>
</feature>
<evidence type="ECO:0000256" key="4">
    <source>
        <dbReference type="ARBA" id="ARBA00022763"/>
    </source>
</evidence>
<evidence type="ECO:0000313" key="11">
    <source>
        <dbReference type="EMBL" id="WVX67227.1"/>
    </source>
</evidence>
<evidence type="ECO:0000256" key="3">
    <source>
        <dbReference type="ARBA" id="ARBA00022741"/>
    </source>
</evidence>
<evidence type="ECO:0000256" key="2">
    <source>
        <dbReference type="ARBA" id="ARBA00022737"/>
    </source>
</evidence>
<keyword evidence="6 9" id="KW-0067">ATP-binding</keyword>
<dbReference type="GO" id="GO:0005524">
    <property type="term" value="F:ATP binding"/>
    <property type="evidence" value="ECO:0007669"/>
    <property type="project" value="UniProtKB-KW"/>
</dbReference>
<dbReference type="SMART" id="SM00382">
    <property type="entry name" value="AAA"/>
    <property type="match status" value="2"/>
</dbReference>